<sequence>MPTNNILTQQEETVAESAGAPVTKEQEIVNNLQNLTISKENSATEEAKSFKEEKKENEEEEEDLPYPNNRNFIKSLRPEDKLFFDKALPHLKQISGDIVHVHVSKVFNWDEMAQLLGKEVEGEWYMVAFYSTRKVEYNKKQLNEEDNYIQQVAKQSGGLLKHWSGEANKDRESLTVNIWVDREHALNGIRRQPFHQKVSGSASKLYFDSYTLNRYKLIKRANETVFHFETY</sequence>
<proteinExistence type="predicted"/>
<dbReference type="Gene3D" id="3.30.70.100">
    <property type="match status" value="1"/>
</dbReference>
<organism evidence="2 3">
    <name type="scientific">Circinella minor</name>
    <dbReference type="NCBI Taxonomy" id="1195481"/>
    <lineage>
        <taxon>Eukaryota</taxon>
        <taxon>Fungi</taxon>
        <taxon>Fungi incertae sedis</taxon>
        <taxon>Mucoromycota</taxon>
        <taxon>Mucoromycotina</taxon>
        <taxon>Mucoromycetes</taxon>
        <taxon>Mucorales</taxon>
        <taxon>Lichtheimiaceae</taxon>
        <taxon>Circinella</taxon>
    </lineage>
</organism>
<feature type="compositionally biased region" description="Basic and acidic residues" evidence="1">
    <location>
        <begin position="45"/>
        <end position="57"/>
    </location>
</feature>
<dbReference type="AlphaFoldDB" id="A0A8H7VJI3"/>
<feature type="region of interest" description="Disordered" evidence="1">
    <location>
        <begin position="33"/>
        <end position="71"/>
    </location>
</feature>
<evidence type="ECO:0000313" key="2">
    <source>
        <dbReference type="EMBL" id="KAG2221212.1"/>
    </source>
</evidence>
<dbReference type="OrthoDB" id="2140489at2759"/>
<dbReference type="Proteomes" id="UP000646827">
    <property type="component" value="Unassembled WGS sequence"/>
</dbReference>
<evidence type="ECO:0000256" key="1">
    <source>
        <dbReference type="SAM" id="MobiDB-lite"/>
    </source>
</evidence>
<accession>A0A8H7VJI3</accession>
<dbReference type="PANTHER" id="PTHR36986">
    <property type="entry name" value="UPF0643 PROTEIN PB2B2.08"/>
    <property type="match status" value="1"/>
</dbReference>
<evidence type="ECO:0000313" key="3">
    <source>
        <dbReference type="Proteomes" id="UP000646827"/>
    </source>
</evidence>
<reference evidence="2 3" key="1">
    <citation type="submission" date="2020-12" db="EMBL/GenBank/DDBJ databases">
        <title>Metabolic potential, ecology and presence of endohyphal bacteria is reflected in genomic diversity of Mucoromycotina.</title>
        <authorList>
            <person name="Muszewska A."/>
            <person name="Okrasinska A."/>
            <person name="Steczkiewicz K."/>
            <person name="Drgas O."/>
            <person name="Orlowska M."/>
            <person name="Perlinska-Lenart U."/>
            <person name="Aleksandrzak-Piekarczyk T."/>
            <person name="Szatraj K."/>
            <person name="Zielenkiewicz U."/>
            <person name="Pilsyk S."/>
            <person name="Malc E."/>
            <person name="Mieczkowski P."/>
            <person name="Kruszewska J.S."/>
            <person name="Biernat P."/>
            <person name="Pawlowska J."/>
        </authorList>
    </citation>
    <scope>NUCLEOTIDE SEQUENCE [LARGE SCALE GENOMIC DNA]</scope>
    <source>
        <strain evidence="2 3">CBS 142.35</strain>
    </source>
</reference>
<name>A0A8H7VJI3_9FUNG</name>
<feature type="compositionally biased region" description="Polar residues" evidence="1">
    <location>
        <begin position="1"/>
        <end position="12"/>
    </location>
</feature>
<gene>
    <name evidence="2" type="ORF">INT45_013923</name>
</gene>
<dbReference type="EMBL" id="JAEPRB010000115">
    <property type="protein sequence ID" value="KAG2221212.1"/>
    <property type="molecule type" value="Genomic_DNA"/>
</dbReference>
<comment type="caution">
    <text evidence="2">The sequence shown here is derived from an EMBL/GenBank/DDBJ whole genome shotgun (WGS) entry which is preliminary data.</text>
</comment>
<protein>
    <submittedName>
        <fullName evidence="2">Uncharacterized protein</fullName>
    </submittedName>
</protein>
<dbReference type="PANTHER" id="PTHR36986:SF1">
    <property type="entry name" value="UPF0643 PROTEIN PB2B2.08"/>
    <property type="match status" value="1"/>
</dbReference>
<feature type="region of interest" description="Disordered" evidence="1">
    <location>
        <begin position="1"/>
        <end position="21"/>
    </location>
</feature>
<keyword evidence="3" id="KW-1185">Reference proteome</keyword>